<evidence type="ECO:0000313" key="3">
    <source>
        <dbReference type="Proteomes" id="UP001597319"/>
    </source>
</evidence>
<organism evidence="2 3">
    <name type="scientific">Aquimarina rubra</name>
    <dbReference type="NCBI Taxonomy" id="1920033"/>
    <lineage>
        <taxon>Bacteria</taxon>
        <taxon>Pseudomonadati</taxon>
        <taxon>Bacteroidota</taxon>
        <taxon>Flavobacteriia</taxon>
        <taxon>Flavobacteriales</taxon>
        <taxon>Flavobacteriaceae</taxon>
        <taxon>Aquimarina</taxon>
    </lineage>
</organism>
<feature type="signal peptide" evidence="1">
    <location>
        <begin position="1"/>
        <end position="19"/>
    </location>
</feature>
<accession>A0ABW5LGZ6</accession>
<evidence type="ECO:0008006" key="4">
    <source>
        <dbReference type="Google" id="ProtNLM"/>
    </source>
</evidence>
<reference evidence="3" key="1">
    <citation type="journal article" date="2019" name="Int. J. Syst. Evol. Microbiol.">
        <title>The Global Catalogue of Microorganisms (GCM) 10K type strain sequencing project: providing services to taxonomists for standard genome sequencing and annotation.</title>
        <authorList>
            <consortium name="The Broad Institute Genomics Platform"/>
            <consortium name="The Broad Institute Genome Sequencing Center for Infectious Disease"/>
            <person name="Wu L."/>
            <person name="Ma J."/>
        </authorList>
    </citation>
    <scope>NUCLEOTIDE SEQUENCE [LARGE SCALE GENOMIC DNA]</scope>
    <source>
        <strain evidence="3">KCTC 52274</strain>
    </source>
</reference>
<evidence type="ECO:0000256" key="1">
    <source>
        <dbReference type="SAM" id="SignalP"/>
    </source>
</evidence>
<keyword evidence="1" id="KW-0732">Signal</keyword>
<dbReference type="RefSeq" id="WP_378292253.1">
    <property type="nucleotide sequence ID" value="NZ_JBHULE010000019.1"/>
</dbReference>
<gene>
    <name evidence="2" type="ORF">ACFSR1_10550</name>
</gene>
<dbReference type="EMBL" id="JBHULE010000019">
    <property type="protein sequence ID" value="MFD2563106.1"/>
    <property type="molecule type" value="Genomic_DNA"/>
</dbReference>
<sequence length="187" mass="21025">MKRIFLILVCGLFVCSSFAQDMAKVEPVQFRINFLAPGAEVEFGVTKSSTILLNAGFLWGIGTSEDFNGTTETNFAILPILDGQYRYYYNLKQREEKGRNISKNSGNFIALKGTYYFTEGFLEALEGNDEDLFTDESDLSVIGLTYGIQRTYFDWLHIGFEGGIGYGQTRTDNLILPILSFTIGYAF</sequence>
<protein>
    <recommendedName>
        <fullName evidence="4">DUF3575 domain-containing protein</fullName>
    </recommendedName>
</protein>
<dbReference type="Proteomes" id="UP001597319">
    <property type="component" value="Unassembled WGS sequence"/>
</dbReference>
<proteinExistence type="predicted"/>
<evidence type="ECO:0000313" key="2">
    <source>
        <dbReference type="EMBL" id="MFD2563106.1"/>
    </source>
</evidence>
<keyword evidence="3" id="KW-1185">Reference proteome</keyword>
<comment type="caution">
    <text evidence="2">The sequence shown here is derived from an EMBL/GenBank/DDBJ whole genome shotgun (WGS) entry which is preliminary data.</text>
</comment>
<name>A0ABW5LGZ6_9FLAO</name>
<feature type="chain" id="PRO_5046755097" description="DUF3575 domain-containing protein" evidence="1">
    <location>
        <begin position="20"/>
        <end position="187"/>
    </location>
</feature>